<feature type="compositionally biased region" description="Basic and acidic residues" evidence="2">
    <location>
        <begin position="204"/>
        <end position="219"/>
    </location>
</feature>
<dbReference type="Proteomes" id="UP001283341">
    <property type="component" value="Unassembled WGS sequence"/>
</dbReference>
<keyword evidence="1" id="KW-0175">Coiled coil</keyword>
<evidence type="ECO:0000313" key="4">
    <source>
        <dbReference type="Proteomes" id="UP001283341"/>
    </source>
</evidence>
<feature type="compositionally biased region" description="Acidic residues" evidence="2">
    <location>
        <begin position="280"/>
        <end position="311"/>
    </location>
</feature>
<dbReference type="AlphaFoldDB" id="A0AAE0ISK6"/>
<organism evidence="3 4">
    <name type="scientific">Apodospora peruviana</name>
    <dbReference type="NCBI Taxonomy" id="516989"/>
    <lineage>
        <taxon>Eukaryota</taxon>
        <taxon>Fungi</taxon>
        <taxon>Dikarya</taxon>
        <taxon>Ascomycota</taxon>
        <taxon>Pezizomycotina</taxon>
        <taxon>Sordariomycetes</taxon>
        <taxon>Sordariomycetidae</taxon>
        <taxon>Sordariales</taxon>
        <taxon>Lasiosphaeriaceae</taxon>
        <taxon>Apodospora</taxon>
    </lineage>
</organism>
<protein>
    <submittedName>
        <fullName evidence="3">Uncharacterized protein</fullName>
    </submittedName>
</protein>
<gene>
    <name evidence="3" type="ORF">B0H66DRAFT_64997</name>
</gene>
<feature type="compositionally biased region" description="Basic and acidic residues" evidence="2">
    <location>
        <begin position="270"/>
        <end position="279"/>
    </location>
</feature>
<feature type="compositionally biased region" description="Acidic residues" evidence="2">
    <location>
        <begin position="159"/>
        <end position="179"/>
    </location>
</feature>
<name>A0AAE0ISK6_9PEZI</name>
<keyword evidence="4" id="KW-1185">Reference proteome</keyword>
<evidence type="ECO:0000256" key="1">
    <source>
        <dbReference type="SAM" id="Coils"/>
    </source>
</evidence>
<comment type="caution">
    <text evidence="3">The sequence shown here is derived from an EMBL/GenBank/DDBJ whole genome shotgun (WGS) entry which is preliminary data.</text>
</comment>
<feature type="compositionally biased region" description="Acidic residues" evidence="2">
    <location>
        <begin position="220"/>
        <end position="241"/>
    </location>
</feature>
<reference evidence="3" key="1">
    <citation type="journal article" date="2023" name="Mol. Phylogenet. Evol.">
        <title>Genome-scale phylogeny and comparative genomics of the fungal order Sordariales.</title>
        <authorList>
            <person name="Hensen N."/>
            <person name="Bonometti L."/>
            <person name="Westerberg I."/>
            <person name="Brannstrom I.O."/>
            <person name="Guillou S."/>
            <person name="Cros-Aarteil S."/>
            <person name="Calhoun S."/>
            <person name="Haridas S."/>
            <person name="Kuo A."/>
            <person name="Mondo S."/>
            <person name="Pangilinan J."/>
            <person name="Riley R."/>
            <person name="LaButti K."/>
            <person name="Andreopoulos B."/>
            <person name="Lipzen A."/>
            <person name="Chen C."/>
            <person name="Yan M."/>
            <person name="Daum C."/>
            <person name="Ng V."/>
            <person name="Clum A."/>
            <person name="Steindorff A."/>
            <person name="Ohm R.A."/>
            <person name="Martin F."/>
            <person name="Silar P."/>
            <person name="Natvig D.O."/>
            <person name="Lalanne C."/>
            <person name="Gautier V."/>
            <person name="Ament-Velasquez S.L."/>
            <person name="Kruys A."/>
            <person name="Hutchinson M.I."/>
            <person name="Powell A.J."/>
            <person name="Barry K."/>
            <person name="Miller A.N."/>
            <person name="Grigoriev I.V."/>
            <person name="Debuchy R."/>
            <person name="Gladieux P."/>
            <person name="Hiltunen Thoren M."/>
            <person name="Johannesson H."/>
        </authorList>
    </citation>
    <scope>NUCLEOTIDE SEQUENCE</scope>
    <source>
        <strain evidence="3">CBS 118394</strain>
    </source>
</reference>
<proteinExistence type="predicted"/>
<feature type="region of interest" description="Disordered" evidence="2">
    <location>
        <begin position="137"/>
        <end position="312"/>
    </location>
</feature>
<feature type="coiled-coil region" evidence="1">
    <location>
        <begin position="337"/>
        <end position="375"/>
    </location>
</feature>
<dbReference type="EMBL" id="JAUEDM010000001">
    <property type="protein sequence ID" value="KAK3330506.1"/>
    <property type="molecule type" value="Genomic_DNA"/>
</dbReference>
<sequence>MVFRFSLFFFRPHHQTHTHHDSHPCHHPQTFWLILFQRLCALCVCLSIQTILLTRPLSPSLSILIILFFRRRVCLSPSQSPPADGNHHTTEATMAPLLPLLATVTALVSAVNSAPTHRQHRDSGLISSVPTQHVLHMGLDRSSAPSYRSDGLRLAKRDDDDDGDDDDEDSDDDDSDVDDNVPAVVVDVLQRGLDRPSAPPYPSHHFEGIDELRLAKRDDDDGDDDEDGHDDDSDDNDDDDVPAVVVDVLQRGLDRSSAPPHPPYDFGNIDDLRLAKRDGDDDEGDDDDDDDDRDDDEGDRGDDEGDRDDDVPVVILVERDGPVVTVAAKSPPRQNVKNATQALKQKQAQELEAMKKQHSARIEELRRKQQAAMSDTLPNDVRKSLKAKQKAEMLLLTNDFALEEAMLLKSHYEQLMDLVVTYKDKNNSRGI</sequence>
<accession>A0AAE0ISK6</accession>
<evidence type="ECO:0000313" key="3">
    <source>
        <dbReference type="EMBL" id="KAK3330506.1"/>
    </source>
</evidence>
<evidence type="ECO:0000256" key="2">
    <source>
        <dbReference type="SAM" id="MobiDB-lite"/>
    </source>
</evidence>
<reference evidence="3" key="2">
    <citation type="submission" date="2023-06" db="EMBL/GenBank/DDBJ databases">
        <authorList>
            <consortium name="Lawrence Berkeley National Laboratory"/>
            <person name="Haridas S."/>
            <person name="Hensen N."/>
            <person name="Bonometti L."/>
            <person name="Westerberg I."/>
            <person name="Brannstrom I.O."/>
            <person name="Guillou S."/>
            <person name="Cros-Aarteil S."/>
            <person name="Calhoun S."/>
            <person name="Kuo A."/>
            <person name="Mondo S."/>
            <person name="Pangilinan J."/>
            <person name="Riley R."/>
            <person name="Labutti K."/>
            <person name="Andreopoulos B."/>
            <person name="Lipzen A."/>
            <person name="Chen C."/>
            <person name="Yanf M."/>
            <person name="Daum C."/>
            <person name="Ng V."/>
            <person name="Clum A."/>
            <person name="Steindorff A."/>
            <person name="Ohm R."/>
            <person name="Martin F."/>
            <person name="Silar P."/>
            <person name="Natvig D."/>
            <person name="Lalanne C."/>
            <person name="Gautier V."/>
            <person name="Ament-Velasquez S.L."/>
            <person name="Kruys A."/>
            <person name="Hutchinson M.I."/>
            <person name="Powell A.J."/>
            <person name="Barry K."/>
            <person name="Miller A.N."/>
            <person name="Grigoriev I.V."/>
            <person name="Debuchy R."/>
            <person name="Gladieux P."/>
            <person name="Thoren M.H."/>
            <person name="Johannesson H."/>
        </authorList>
    </citation>
    <scope>NUCLEOTIDE SEQUENCE</scope>
    <source>
        <strain evidence="3">CBS 118394</strain>
    </source>
</reference>